<dbReference type="Gene3D" id="1.10.510.10">
    <property type="entry name" value="Transferase(Phosphotransferase) domain 1"/>
    <property type="match status" value="1"/>
</dbReference>
<evidence type="ECO:0000256" key="1">
    <source>
        <dbReference type="ARBA" id="ARBA00012513"/>
    </source>
</evidence>
<keyword evidence="4 7" id="KW-0547">Nucleotide-binding</keyword>
<dbReference type="InterPro" id="IPR011009">
    <property type="entry name" value="Kinase-like_dom_sf"/>
</dbReference>
<dbReference type="InterPro" id="IPR000719">
    <property type="entry name" value="Prot_kinase_dom"/>
</dbReference>
<dbReference type="GO" id="GO:0004674">
    <property type="term" value="F:protein serine/threonine kinase activity"/>
    <property type="evidence" value="ECO:0007669"/>
    <property type="project" value="UniProtKB-KW"/>
</dbReference>
<feature type="region of interest" description="Disordered" evidence="8">
    <location>
        <begin position="796"/>
        <end position="818"/>
    </location>
</feature>
<dbReference type="Pfam" id="PF00069">
    <property type="entry name" value="Pkinase"/>
    <property type="match status" value="1"/>
</dbReference>
<dbReference type="InterPro" id="IPR017441">
    <property type="entry name" value="Protein_kinase_ATP_BS"/>
</dbReference>
<dbReference type="OrthoDB" id="6111975at2"/>
<dbReference type="CDD" id="cd14014">
    <property type="entry name" value="STKc_PknB_like"/>
    <property type="match status" value="1"/>
</dbReference>
<feature type="binding site" evidence="7">
    <location>
        <position position="116"/>
    </location>
    <ligand>
        <name>ATP</name>
        <dbReference type="ChEBI" id="CHEBI:30616"/>
    </ligand>
</feature>
<evidence type="ECO:0000313" key="11">
    <source>
        <dbReference type="EMBL" id="QEL16266.1"/>
    </source>
</evidence>
<dbReference type="Proteomes" id="UP000324974">
    <property type="component" value="Chromosome"/>
</dbReference>
<keyword evidence="9" id="KW-0812">Transmembrane</keyword>
<dbReference type="GO" id="GO:0005524">
    <property type="term" value="F:ATP binding"/>
    <property type="evidence" value="ECO:0007669"/>
    <property type="project" value="UniProtKB-UniRule"/>
</dbReference>
<dbReference type="Gene3D" id="3.30.200.20">
    <property type="entry name" value="Phosphorylase Kinase, domain 1"/>
    <property type="match status" value="1"/>
</dbReference>
<name>A0A5C1AE15_9BACT</name>
<evidence type="ECO:0000256" key="4">
    <source>
        <dbReference type="ARBA" id="ARBA00022741"/>
    </source>
</evidence>
<keyword evidence="6 7" id="KW-0067">ATP-binding</keyword>
<reference evidence="12" key="1">
    <citation type="submission" date="2019-08" db="EMBL/GenBank/DDBJ databases">
        <title>Limnoglobus roseus gen. nov., sp. nov., a novel freshwater planctomycete with a giant genome from the family Gemmataceae.</title>
        <authorList>
            <person name="Kulichevskaya I.S."/>
            <person name="Naumoff D.G."/>
            <person name="Miroshnikov K."/>
            <person name="Ivanova A."/>
            <person name="Philippov D.A."/>
            <person name="Hakobyan A."/>
            <person name="Rijpstra I.C."/>
            <person name="Sinninghe Damste J.S."/>
            <person name="Liesack W."/>
            <person name="Dedysh S.N."/>
        </authorList>
    </citation>
    <scope>NUCLEOTIDE SEQUENCE [LARGE SCALE GENOMIC DNA]</scope>
    <source>
        <strain evidence="12">PX52</strain>
    </source>
</reference>
<dbReference type="RefSeq" id="WP_149111019.1">
    <property type="nucleotide sequence ID" value="NZ_CP042425.1"/>
</dbReference>
<evidence type="ECO:0000256" key="6">
    <source>
        <dbReference type="ARBA" id="ARBA00022840"/>
    </source>
</evidence>
<protein>
    <recommendedName>
        <fullName evidence="1">non-specific serine/threonine protein kinase</fullName>
        <ecNumber evidence="1">2.7.11.1</ecNumber>
    </recommendedName>
</protein>
<keyword evidence="9" id="KW-0472">Membrane</keyword>
<keyword evidence="2 11" id="KW-0723">Serine/threonine-protein kinase</keyword>
<gene>
    <name evidence="11" type="ORF">PX52LOC_03207</name>
</gene>
<dbReference type="PANTHER" id="PTHR43289">
    <property type="entry name" value="MITOGEN-ACTIVATED PROTEIN KINASE KINASE KINASE 20-RELATED"/>
    <property type="match status" value="1"/>
</dbReference>
<dbReference type="EMBL" id="CP042425">
    <property type="protein sequence ID" value="QEL16266.1"/>
    <property type="molecule type" value="Genomic_DNA"/>
</dbReference>
<keyword evidence="5 11" id="KW-0418">Kinase</keyword>
<keyword evidence="12" id="KW-1185">Reference proteome</keyword>
<evidence type="ECO:0000313" key="12">
    <source>
        <dbReference type="Proteomes" id="UP000324974"/>
    </source>
</evidence>
<keyword evidence="3" id="KW-0808">Transferase</keyword>
<organism evidence="11 12">
    <name type="scientific">Limnoglobus roseus</name>
    <dbReference type="NCBI Taxonomy" id="2598579"/>
    <lineage>
        <taxon>Bacteria</taxon>
        <taxon>Pseudomonadati</taxon>
        <taxon>Planctomycetota</taxon>
        <taxon>Planctomycetia</taxon>
        <taxon>Gemmatales</taxon>
        <taxon>Gemmataceae</taxon>
        <taxon>Limnoglobus</taxon>
    </lineage>
</organism>
<dbReference type="PROSITE" id="PS00107">
    <property type="entry name" value="PROTEIN_KINASE_ATP"/>
    <property type="match status" value="1"/>
</dbReference>
<dbReference type="PANTHER" id="PTHR43289:SF34">
    <property type="entry name" value="SERINE_THREONINE-PROTEIN KINASE YBDM-RELATED"/>
    <property type="match status" value="1"/>
</dbReference>
<dbReference type="SMART" id="SM00220">
    <property type="entry name" value="S_TKc"/>
    <property type="match status" value="1"/>
</dbReference>
<dbReference type="PROSITE" id="PS50011">
    <property type="entry name" value="PROTEIN_KINASE_DOM"/>
    <property type="match status" value="1"/>
</dbReference>
<dbReference type="FunFam" id="1.10.510.10:FF:000021">
    <property type="entry name" value="Serine/threonine protein kinase"/>
    <property type="match status" value="1"/>
</dbReference>
<feature type="region of interest" description="Disordered" evidence="8">
    <location>
        <begin position="585"/>
        <end position="604"/>
    </location>
</feature>
<dbReference type="KEGG" id="lrs:PX52LOC_03207"/>
<evidence type="ECO:0000256" key="5">
    <source>
        <dbReference type="ARBA" id="ARBA00022777"/>
    </source>
</evidence>
<dbReference type="SUPFAM" id="SSF56112">
    <property type="entry name" value="Protein kinase-like (PK-like)"/>
    <property type="match status" value="1"/>
</dbReference>
<evidence type="ECO:0000256" key="3">
    <source>
        <dbReference type="ARBA" id="ARBA00022679"/>
    </source>
</evidence>
<evidence type="ECO:0000256" key="8">
    <source>
        <dbReference type="SAM" id="MobiDB-lite"/>
    </source>
</evidence>
<evidence type="ECO:0000259" key="10">
    <source>
        <dbReference type="PROSITE" id="PS50011"/>
    </source>
</evidence>
<proteinExistence type="predicted"/>
<feature type="transmembrane region" description="Helical" evidence="9">
    <location>
        <begin position="398"/>
        <end position="422"/>
    </location>
</feature>
<sequence>MTNGADQDRLQEILLAYVEAVEAGRPPDPQEFLAAHPEYAADLAEFVQGYHQIGGLVSVIRQAEEPTERWKTIPAEPPGELGQLGDYRLLREVGRGGMGIVYEAEQISLRRRVALKILPFAGGADARQLQRFRNEAEAAAHLHHSHIVPVFAVGSERGVHFYAMQYIEGQSLAALIADLGGRTAEPHRPTRAVSALTTEHSNRSRQFFRTVATLGRQTAEALEYAHQMGVVHRDVKPANLLLDARGQVWIADFGLAQFQSQIDLTVSGEVLGTLRYVSPEQAMGKRGLVDHRTDVYSLGATLYELLTLRPVFDGKDRHALLHQIAFAEPPPPRAVDPTVPVELETIVLKAVAKHPGDRYGSAQELADDLERFLADKPIRAKRPNLVERTRKWARRHPSAVVAGILLLAFGLVGFAVSTVLVAREQRATKTAYDNLDGAFAKLAAEEKRTKAAYDELAAEQARTKKAYEAEATARDLAEQDFAQARRAIELVVQFSEGELAHNPGQQDVRRRLLLTVLDYYEDFIAAHADDPDIQAELALSRERVAVIVTELAGLRGSTLLAVVQDANVQKDLGLTDAQKARITQLTANPTRPPNPRDRGPRDAGGAVETALTEILTPEQRPRFQMIVLQVQQQGRYGFSDPKIVEALKLTARQREQIRKVQHDTHRAWADHLFAPDKRVKNPAEFWADVQGRIVGTLDPNQRELWQQMIGPPVAVDLREGYPWDGQNVTVPRPGPMMAATVSTGDIAVCHIGRDDFTGSGFGHKVRSDDKQYYVWKGKEIPPTAFEIAVTGRSLSGEERRQLAVPDDPPPPRGAGGPKEWLVLFRSDDPTVWNHDSPDERRFAIPVTRAPRDIRYLRLKRMDTGDALIIPVSRDGLSESPTKMDREYTWNGAANELFKARHLGIAQGRAFRPPPRPKD</sequence>
<keyword evidence="9" id="KW-1133">Transmembrane helix</keyword>
<evidence type="ECO:0000256" key="7">
    <source>
        <dbReference type="PROSITE-ProRule" id="PRU10141"/>
    </source>
</evidence>
<dbReference type="InterPro" id="IPR008271">
    <property type="entry name" value="Ser/Thr_kinase_AS"/>
</dbReference>
<dbReference type="AlphaFoldDB" id="A0A5C1AE15"/>
<evidence type="ECO:0000256" key="9">
    <source>
        <dbReference type="SAM" id="Phobius"/>
    </source>
</evidence>
<dbReference type="PROSITE" id="PS00108">
    <property type="entry name" value="PROTEIN_KINASE_ST"/>
    <property type="match status" value="1"/>
</dbReference>
<dbReference type="EC" id="2.7.11.1" evidence="1"/>
<evidence type="ECO:0000256" key="2">
    <source>
        <dbReference type="ARBA" id="ARBA00022527"/>
    </source>
</evidence>
<feature type="domain" description="Protein kinase" evidence="10">
    <location>
        <begin position="87"/>
        <end position="373"/>
    </location>
</feature>
<accession>A0A5C1AE15</accession>